<evidence type="ECO:0000313" key="11">
    <source>
        <dbReference type="Proteomes" id="UP000324896"/>
    </source>
</evidence>
<dbReference type="GO" id="GO:0006465">
    <property type="term" value="P:signal peptide processing"/>
    <property type="evidence" value="ECO:0007669"/>
    <property type="project" value="TreeGrafter"/>
</dbReference>
<keyword evidence="3" id="KW-1003">Cell membrane</keyword>
<evidence type="ECO:0000256" key="4">
    <source>
        <dbReference type="ARBA" id="ARBA00022692"/>
    </source>
</evidence>
<sequence length="251" mass="27609">MNMILIIYIFLLGLIIGSFLNVVVYRLPEKESIIKPGSHCPQCNTKLKAIDLIPVVSFVINGGKCRYCGASISWQYPFVELLTAFFFLGAYLKFGLSVELFIILLLLSALIVISFIDYQYMIIPNVITYSGIIIGLLSAIFFDYISIFSSLLGIVIPALILLVIALIFKGGMGMGDVKLASMLGAFLGTTYTLAGIFIGSLLGSIIGLSLMVLGVLDRKDRIPFGPFICFGAVIMIFFGEFLINWYVSLFL</sequence>
<evidence type="ECO:0000256" key="5">
    <source>
        <dbReference type="ARBA" id="ARBA00022989"/>
    </source>
</evidence>
<reference evidence="10 11" key="1">
    <citation type="submission" date="2016-10" db="EMBL/GenBank/DDBJ databases">
        <authorList>
            <person name="Varghese N."/>
            <person name="Submissions S."/>
        </authorList>
    </citation>
    <scope>NUCLEOTIDE SEQUENCE [LARGE SCALE GENOMIC DNA]</scope>
    <source>
        <strain evidence="10 11">WG10</strain>
    </source>
</reference>
<feature type="transmembrane region" description="Helical" evidence="7">
    <location>
        <begin position="94"/>
        <end position="116"/>
    </location>
</feature>
<keyword evidence="10" id="KW-0808">Transferase</keyword>
<evidence type="ECO:0000313" key="10">
    <source>
        <dbReference type="EMBL" id="SDB98597.1"/>
    </source>
</evidence>
<evidence type="ECO:0000256" key="6">
    <source>
        <dbReference type="ARBA" id="ARBA00023136"/>
    </source>
</evidence>
<feature type="transmembrane region" description="Helical" evidence="7">
    <location>
        <begin position="191"/>
        <end position="215"/>
    </location>
</feature>
<evidence type="ECO:0000259" key="8">
    <source>
        <dbReference type="Pfam" id="PF01478"/>
    </source>
</evidence>
<proteinExistence type="inferred from homology"/>
<name>A0A1G6HWB2_9FIRM</name>
<dbReference type="AlphaFoldDB" id="A0A1G6HWB2"/>
<dbReference type="InterPro" id="IPR010627">
    <property type="entry name" value="Prepilin_pept_A24_N"/>
</dbReference>
<evidence type="ECO:0000256" key="7">
    <source>
        <dbReference type="SAM" id="Phobius"/>
    </source>
</evidence>
<dbReference type="Pfam" id="PF06750">
    <property type="entry name" value="A24_N_bact"/>
    <property type="match status" value="1"/>
</dbReference>
<accession>A0A1G6HWB2</accession>
<keyword evidence="4 7" id="KW-0812">Transmembrane</keyword>
<evidence type="ECO:0000256" key="3">
    <source>
        <dbReference type="ARBA" id="ARBA00022475"/>
    </source>
</evidence>
<dbReference type="GO" id="GO:0004190">
    <property type="term" value="F:aspartic-type endopeptidase activity"/>
    <property type="evidence" value="ECO:0007669"/>
    <property type="project" value="InterPro"/>
</dbReference>
<dbReference type="Proteomes" id="UP000324896">
    <property type="component" value="Unassembled WGS sequence"/>
</dbReference>
<feature type="transmembrane region" description="Helical" evidence="7">
    <location>
        <begin position="227"/>
        <end position="247"/>
    </location>
</feature>
<keyword evidence="5 7" id="KW-1133">Transmembrane helix</keyword>
<keyword evidence="10" id="KW-0489">Methyltransferase</keyword>
<evidence type="ECO:0000256" key="1">
    <source>
        <dbReference type="ARBA" id="ARBA00004651"/>
    </source>
</evidence>
<comment type="subcellular location">
    <subcellularLocation>
        <location evidence="1">Cell membrane</location>
        <topology evidence="1">Multi-pass membrane protein</topology>
    </subcellularLocation>
</comment>
<dbReference type="PANTHER" id="PTHR30487">
    <property type="entry name" value="TYPE 4 PREPILIN-LIKE PROTEINS LEADER PEPTIDE-PROCESSING ENZYME"/>
    <property type="match status" value="1"/>
</dbReference>
<feature type="transmembrane region" description="Helical" evidence="7">
    <location>
        <begin position="6"/>
        <end position="25"/>
    </location>
</feature>
<comment type="similarity">
    <text evidence="2">Belongs to the peptidase A24 family.</text>
</comment>
<dbReference type="GO" id="GO:0005886">
    <property type="term" value="C:plasma membrane"/>
    <property type="evidence" value="ECO:0007669"/>
    <property type="project" value="UniProtKB-SubCell"/>
</dbReference>
<organism evidence="10 11">
    <name type="scientific">Halanaerobium congolense</name>
    <dbReference type="NCBI Taxonomy" id="54121"/>
    <lineage>
        <taxon>Bacteria</taxon>
        <taxon>Bacillati</taxon>
        <taxon>Bacillota</taxon>
        <taxon>Clostridia</taxon>
        <taxon>Halanaerobiales</taxon>
        <taxon>Halanaerobiaceae</taxon>
        <taxon>Halanaerobium</taxon>
    </lineage>
</organism>
<dbReference type="EMBL" id="FMYT01000001">
    <property type="protein sequence ID" value="SDB98597.1"/>
    <property type="molecule type" value="Genomic_DNA"/>
</dbReference>
<dbReference type="Pfam" id="PF01478">
    <property type="entry name" value="Peptidase_A24"/>
    <property type="match status" value="1"/>
</dbReference>
<dbReference type="GO" id="GO:0032259">
    <property type="term" value="P:methylation"/>
    <property type="evidence" value="ECO:0007669"/>
    <property type="project" value="UniProtKB-KW"/>
</dbReference>
<dbReference type="PANTHER" id="PTHR30487:SF0">
    <property type="entry name" value="PREPILIN LEADER PEPTIDASE_N-METHYLTRANSFERASE-RELATED"/>
    <property type="match status" value="1"/>
</dbReference>
<feature type="transmembrane region" description="Helical" evidence="7">
    <location>
        <begin position="151"/>
        <end position="171"/>
    </location>
</feature>
<gene>
    <name evidence="10" type="ORF">SAMN04488597_101182</name>
</gene>
<protein>
    <submittedName>
        <fullName evidence="10">Leader peptidase (Prepilin peptidase) / N-methyltransferase</fullName>
    </submittedName>
</protein>
<evidence type="ECO:0000259" key="9">
    <source>
        <dbReference type="Pfam" id="PF06750"/>
    </source>
</evidence>
<dbReference type="Gene3D" id="1.20.120.1220">
    <property type="match status" value="1"/>
</dbReference>
<dbReference type="GO" id="GO:0008168">
    <property type="term" value="F:methyltransferase activity"/>
    <property type="evidence" value="ECO:0007669"/>
    <property type="project" value="UniProtKB-KW"/>
</dbReference>
<feature type="domain" description="Prepilin peptidase A24 N-terminal" evidence="9">
    <location>
        <begin position="11"/>
        <end position="94"/>
    </location>
</feature>
<evidence type="ECO:0000256" key="2">
    <source>
        <dbReference type="ARBA" id="ARBA00005801"/>
    </source>
</evidence>
<feature type="transmembrane region" description="Helical" evidence="7">
    <location>
        <begin position="122"/>
        <end position="144"/>
    </location>
</feature>
<dbReference type="InterPro" id="IPR050882">
    <property type="entry name" value="Prepilin_peptidase/N-MTase"/>
</dbReference>
<dbReference type="InterPro" id="IPR000045">
    <property type="entry name" value="Prepilin_IV_endopep_pep"/>
</dbReference>
<keyword evidence="6 7" id="KW-0472">Membrane</keyword>
<feature type="domain" description="Prepilin type IV endopeptidase peptidase" evidence="8">
    <location>
        <begin position="104"/>
        <end position="208"/>
    </location>
</feature>